<dbReference type="InterPro" id="IPR046891">
    <property type="entry name" value="E2-ntca"/>
</dbReference>
<dbReference type="EMBL" id="CP117418">
    <property type="protein sequence ID" value="WCT80086.1"/>
    <property type="molecule type" value="Genomic_DNA"/>
</dbReference>
<keyword evidence="3" id="KW-0614">Plasmid</keyword>
<evidence type="ECO:0000259" key="2">
    <source>
        <dbReference type="Pfam" id="PF20298"/>
    </source>
</evidence>
<feature type="domain" description="Cysteine-rich" evidence="1">
    <location>
        <begin position="132"/>
        <end position="261"/>
    </location>
</feature>
<gene>
    <name evidence="3" type="ORF">PQ457_18690</name>
</gene>
<proteinExistence type="predicted"/>
<dbReference type="Pfam" id="PF20272">
    <property type="entry name" value="E2-Crich"/>
    <property type="match status" value="1"/>
</dbReference>
<dbReference type="Pfam" id="PF20298">
    <property type="entry name" value="E2-ntca"/>
    <property type="match status" value="1"/>
</dbReference>
<protein>
    <submittedName>
        <fullName evidence="3">Uncharacterized protein</fullName>
    </submittedName>
</protein>
<sequence>MTVVVLVDPILLLADRLTEFGATELLRETGMIRVSIPVPLSDGREPVFILDLSVSGTSASVREKTPSHLPAFCPDRHINEDGSFCLYWRAVDGIEIDCEGAARAWLETLVRFLQLQFRAARQRRWPDGKARAHGFAVVHQHRAEAAAARLGEPFATDMAEGALTVVRKAGSAEGTALRVTNGRKRLFAVWERSRRAVNQRGPCLCPAGSGARPIVLKSCGDHALAAADLAMELNAMAVAEQRFWQAVKGSPCCGSMDNCPLAETS</sequence>
<dbReference type="Proteomes" id="UP001218231">
    <property type="component" value="Plasmid unnamed1"/>
</dbReference>
<accession>A0ABY7U3M2</accession>
<geneLocation type="plasmid" evidence="3 4">
    <name>unnamed1</name>
</geneLocation>
<organism evidence="3 4">
    <name type="scientific">Novosphingobium humi</name>
    <dbReference type="NCBI Taxonomy" id="2282397"/>
    <lineage>
        <taxon>Bacteria</taxon>
        <taxon>Pseudomonadati</taxon>
        <taxon>Pseudomonadota</taxon>
        <taxon>Alphaproteobacteria</taxon>
        <taxon>Sphingomonadales</taxon>
        <taxon>Sphingomonadaceae</taxon>
        <taxon>Novosphingobium</taxon>
    </lineage>
</organism>
<name>A0ABY7U3M2_9SPHN</name>
<evidence type="ECO:0000313" key="3">
    <source>
        <dbReference type="EMBL" id="WCT80086.1"/>
    </source>
</evidence>
<reference evidence="3 4" key="1">
    <citation type="submission" date="2023-02" db="EMBL/GenBank/DDBJ databases">
        <title>Genome sequence of Novosphingobium humi KACC 19094.</title>
        <authorList>
            <person name="Kim S."/>
            <person name="Heo J."/>
            <person name="Kwon S.-W."/>
        </authorList>
    </citation>
    <scope>NUCLEOTIDE SEQUENCE [LARGE SCALE GENOMIC DNA]</scope>
    <source>
        <strain evidence="3 4">KACC 19094</strain>
        <plasmid evidence="3 4">unnamed1</plasmid>
    </source>
</reference>
<feature type="domain" description="Prokaryotic E2" evidence="2">
    <location>
        <begin position="30"/>
        <end position="126"/>
    </location>
</feature>
<evidence type="ECO:0000259" key="1">
    <source>
        <dbReference type="Pfam" id="PF20272"/>
    </source>
</evidence>
<keyword evidence="4" id="KW-1185">Reference proteome</keyword>
<dbReference type="InterPro" id="IPR046892">
    <property type="entry name" value="E2-Crich"/>
</dbReference>
<evidence type="ECO:0000313" key="4">
    <source>
        <dbReference type="Proteomes" id="UP001218231"/>
    </source>
</evidence>
<dbReference type="RefSeq" id="WP_273620358.1">
    <property type="nucleotide sequence ID" value="NZ_CP117418.1"/>
</dbReference>